<evidence type="ECO:0000313" key="2">
    <source>
        <dbReference type="EMBL" id="KAK0632686.1"/>
    </source>
</evidence>
<gene>
    <name evidence="2" type="ORF">B0T14DRAFT_418822</name>
</gene>
<dbReference type="InterPro" id="IPR027417">
    <property type="entry name" value="P-loop_NTPase"/>
</dbReference>
<organism evidence="2 3">
    <name type="scientific">Immersiella caudata</name>
    <dbReference type="NCBI Taxonomy" id="314043"/>
    <lineage>
        <taxon>Eukaryota</taxon>
        <taxon>Fungi</taxon>
        <taxon>Dikarya</taxon>
        <taxon>Ascomycota</taxon>
        <taxon>Pezizomycotina</taxon>
        <taxon>Sordariomycetes</taxon>
        <taxon>Sordariomycetidae</taxon>
        <taxon>Sordariales</taxon>
        <taxon>Lasiosphaeriaceae</taxon>
        <taxon>Immersiella</taxon>
    </lineage>
</organism>
<dbReference type="Proteomes" id="UP001175000">
    <property type="component" value="Unassembled WGS sequence"/>
</dbReference>
<dbReference type="GO" id="GO:0005524">
    <property type="term" value="F:ATP binding"/>
    <property type="evidence" value="ECO:0007669"/>
    <property type="project" value="InterPro"/>
</dbReference>
<proteinExistence type="predicted"/>
<name>A0AA39XEW4_9PEZI</name>
<feature type="non-terminal residue" evidence="2">
    <location>
        <position position="1"/>
    </location>
</feature>
<comment type="caution">
    <text evidence="2">The sequence shown here is derived from an EMBL/GenBank/DDBJ whole genome shotgun (WGS) entry which is preliminary data.</text>
</comment>
<accession>A0AA39XEW4</accession>
<dbReference type="Pfam" id="PF23232">
    <property type="entry name" value="AAA_lid_13"/>
    <property type="match status" value="1"/>
</dbReference>
<keyword evidence="3" id="KW-1185">Reference proteome</keyword>
<evidence type="ECO:0000313" key="3">
    <source>
        <dbReference type="Proteomes" id="UP001175000"/>
    </source>
</evidence>
<dbReference type="GO" id="GO:0016887">
    <property type="term" value="F:ATP hydrolysis activity"/>
    <property type="evidence" value="ECO:0007669"/>
    <property type="project" value="InterPro"/>
</dbReference>
<dbReference type="InterPro" id="IPR003959">
    <property type="entry name" value="ATPase_AAA_core"/>
</dbReference>
<dbReference type="AlphaFoldDB" id="A0AA39XEW4"/>
<dbReference type="SUPFAM" id="SSF52540">
    <property type="entry name" value="P-loop containing nucleoside triphosphate hydrolases"/>
    <property type="match status" value="1"/>
</dbReference>
<dbReference type="InterPro" id="IPR003593">
    <property type="entry name" value="AAA+_ATPase"/>
</dbReference>
<dbReference type="EMBL" id="JAULSU010000001">
    <property type="protein sequence ID" value="KAK0632686.1"/>
    <property type="molecule type" value="Genomic_DNA"/>
</dbReference>
<protein>
    <submittedName>
        <fullName evidence="2">P-loop containing nucleoside triphosphate hydrolase protein</fullName>
    </submittedName>
</protein>
<evidence type="ECO:0000259" key="1">
    <source>
        <dbReference type="SMART" id="SM00382"/>
    </source>
</evidence>
<dbReference type="PANTHER" id="PTHR46411:SF3">
    <property type="entry name" value="AAA+ ATPASE DOMAIN-CONTAINING PROTEIN"/>
    <property type="match status" value="1"/>
</dbReference>
<feature type="domain" description="AAA+ ATPase" evidence="1">
    <location>
        <begin position="90"/>
        <end position="214"/>
    </location>
</feature>
<keyword evidence="2" id="KW-0378">Hydrolase</keyword>
<dbReference type="Pfam" id="PF00004">
    <property type="entry name" value="AAA"/>
    <property type="match status" value="1"/>
</dbReference>
<dbReference type="SMART" id="SM00382">
    <property type="entry name" value="AAA"/>
    <property type="match status" value="1"/>
</dbReference>
<dbReference type="Gene3D" id="3.40.50.300">
    <property type="entry name" value="P-loop containing nucleotide triphosphate hydrolases"/>
    <property type="match status" value="1"/>
</dbReference>
<reference evidence="2" key="1">
    <citation type="submission" date="2023-06" db="EMBL/GenBank/DDBJ databases">
        <title>Genome-scale phylogeny and comparative genomics of the fungal order Sordariales.</title>
        <authorList>
            <consortium name="Lawrence Berkeley National Laboratory"/>
            <person name="Hensen N."/>
            <person name="Bonometti L."/>
            <person name="Westerberg I."/>
            <person name="Brannstrom I.O."/>
            <person name="Guillou S."/>
            <person name="Cros-Aarteil S."/>
            <person name="Calhoun S."/>
            <person name="Haridas S."/>
            <person name="Kuo A."/>
            <person name="Mondo S."/>
            <person name="Pangilinan J."/>
            <person name="Riley R."/>
            <person name="Labutti K."/>
            <person name="Andreopoulos B."/>
            <person name="Lipzen A."/>
            <person name="Chen C."/>
            <person name="Yanf M."/>
            <person name="Daum C."/>
            <person name="Ng V."/>
            <person name="Clum A."/>
            <person name="Steindorff A."/>
            <person name="Ohm R."/>
            <person name="Martin F."/>
            <person name="Silar P."/>
            <person name="Natvig D."/>
            <person name="Lalanne C."/>
            <person name="Gautier V."/>
            <person name="Ament-Velasquez S.L."/>
            <person name="Kruys A."/>
            <person name="Hutchinson M.I."/>
            <person name="Powell A.J."/>
            <person name="Barry K."/>
            <person name="Miller A.N."/>
            <person name="Grigoriev I.V."/>
            <person name="Debuchy R."/>
            <person name="Gladieux P."/>
            <person name="Thoren M.H."/>
            <person name="Johannesson H."/>
        </authorList>
    </citation>
    <scope>NUCLEOTIDE SEQUENCE</scope>
    <source>
        <strain evidence="2">CBS 606.72</strain>
    </source>
</reference>
<sequence>MDGDDPRCDLPLLPSRIFAYVLRDRKFVQLIVHRLSPVKKSGDAFTYLKIKDQHKKLIQSLVEDHFQRKSSDREGGVDFSSIDLIRGKGKGLIILLHGVPGVGKTATAEAIAAANGKPLFPITCGDLGLTPESVEAALLRIFRLADTWNCVLLLDEVDTFFSQRAKGDTALARNALVSVFLRVLEYYDGLLFLTTNRPGALDEAFSSRIHLKLHYPRLSFDQTKEIWAMNIDRLKKIESERCLRNPDAQPLRISKKGILRFADEIFMSQVKKGTVWNGRQIRNAFQVASSLAHYEARRDGGPPALGVHHFKTIHIVTEDFEEYVHETIG</sequence>
<dbReference type="PANTHER" id="PTHR46411">
    <property type="entry name" value="FAMILY ATPASE, PUTATIVE-RELATED"/>
    <property type="match status" value="1"/>
</dbReference>
<dbReference type="InterPro" id="IPR056599">
    <property type="entry name" value="AAA_lid_fung"/>
</dbReference>